<feature type="transmembrane region" description="Helical" evidence="1">
    <location>
        <begin position="261"/>
        <end position="286"/>
    </location>
</feature>
<dbReference type="AlphaFoldDB" id="A0A381QBU3"/>
<gene>
    <name evidence="2" type="ORF">METZ01_LOCUS29655</name>
</gene>
<feature type="transmembrane region" description="Helical" evidence="1">
    <location>
        <begin position="140"/>
        <end position="157"/>
    </location>
</feature>
<dbReference type="EMBL" id="UINC01001292">
    <property type="protein sequence ID" value="SUZ76801.1"/>
    <property type="molecule type" value="Genomic_DNA"/>
</dbReference>
<protein>
    <recommendedName>
        <fullName evidence="3">Glycosyltransferase RgtA/B/C/D-like domain-containing protein</fullName>
    </recommendedName>
</protein>
<sequence length="527" mass="58406">MSSPARRMAGLWLVAVTLLLRVPFVPAPTGFDAFLYQLQVRATLDTGALFWATQPASLWGLVPGTIPAGATTIVATGSVLTGLPLQEYLLLHSPLLALLGTAGFWLLAGEMGGGNRGRWLAALAFAVAPRYLQFSHWRISLRYMLVVLLPLFLWLLLRIQHVRYGRHPARLVCLALVLGLLLPTVHRMGLLLPGFLLAFALAWALHHWQEGALDRQRAGRQALLALVFIGSYLFYLAWQGLSPHTPSEGLFEIYLFQGDSLLMQVANLMVHYGMRGGPLLLLALVAGGQLWQQGRQSLGIWLALAALALGLFIVLDHTYLTFILLVPLLLLVASGVQPLLQGSRRRQALALAALALLGANFAYLDLRYQVDNHAQPQVFFSSNLRPTSIGAGLWGTEQASGAIFESNDHMRTRRVASQSNMVPLVDGEMLVLGAVQPESQQLVYRGWQAMYWEVHDHLWVLENQAALEQNLSQNRSLSLVNLAFPEASGQSHIPETISANQHYRWLDWFAYRTYANSELAFYYSAGY</sequence>
<accession>A0A381QBU3</accession>
<proteinExistence type="predicted"/>
<name>A0A381QBU3_9ZZZZ</name>
<keyword evidence="1" id="KW-0812">Transmembrane</keyword>
<keyword evidence="1" id="KW-0472">Membrane</keyword>
<feature type="transmembrane region" description="Helical" evidence="1">
    <location>
        <begin position="221"/>
        <end position="241"/>
    </location>
</feature>
<reference evidence="2" key="1">
    <citation type="submission" date="2018-05" db="EMBL/GenBank/DDBJ databases">
        <authorList>
            <person name="Lanie J.A."/>
            <person name="Ng W.-L."/>
            <person name="Kazmierczak K.M."/>
            <person name="Andrzejewski T.M."/>
            <person name="Davidsen T.M."/>
            <person name="Wayne K.J."/>
            <person name="Tettelin H."/>
            <person name="Glass J.I."/>
            <person name="Rusch D."/>
            <person name="Podicherti R."/>
            <person name="Tsui H.-C.T."/>
            <person name="Winkler M.E."/>
        </authorList>
    </citation>
    <scope>NUCLEOTIDE SEQUENCE</scope>
</reference>
<feature type="transmembrane region" description="Helical" evidence="1">
    <location>
        <begin position="191"/>
        <end position="209"/>
    </location>
</feature>
<feature type="transmembrane region" description="Helical" evidence="1">
    <location>
        <begin position="298"/>
        <end position="315"/>
    </location>
</feature>
<feature type="transmembrane region" description="Helical" evidence="1">
    <location>
        <begin position="169"/>
        <end position="185"/>
    </location>
</feature>
<organism evidence="2">
    <name type="scientific">marine metagenome</name>
    <dbReference type="NCBI Taxonomy" id="408172"/>
    <lineage>
        <taxon>unclassified sequences</taxon>
        <taxon>metagenomes</taxon>
        <taxon>ecological metagenomes</taxon>
    </lineage>
</organism>
<keyword evidence="1" id="KW-1133">Transmembrane helix</keyword>
<evidence type="ECO:0008006" key="3">
    <source>
        <dbReference type="Google" id="ProtNLM"/>
    </source>
</evidence>
<feature type="transmembrane region" description="Helical" evidence="1">
    <location>
        <begin position="321"/>
        <end position="340"/>
    </location>
</feature>
<feature type="transmembrane region" description="Helical" evidence="1">
    <location>
        <begin position="88"/>
        <end position="107"/>
    </location>
</feature>
<evidence type="ECO:0000313" key="2">
    <source>
        <dbReference type="EMBL" id="SUZ76801.1"/>
    </source>
</evidence>
<evidence type="ECO:0000256" key="1">
    <source>
        <dbReference type="SAM" id="Phobius"/>
    </source>
</evidence>
<feature type="transmembrane region" description="Helical" evidence="1">
    <location>
        <begin position="347"/>
        <end position="364"/>
    </location>
</feature>